<sequence>METVEIVDLTPDRLEEALAVFKVSDWDEDSLFYVKAEMQAFLNGDINGYIRAHFIVAIVDNQIIGVAAWAPSMCSFWLYELSWATVLPKWRHRGINSLMLTERLRRIRDHHGSEAFSVMVCTWDNPMYFKIGFVPMEPRERKSPDKKGKCLLVAQFGPAT</sequence>
<organism evidence="2 3">
    <name type="scientific">Sporomusa ovata</name>
    <dbReference type="NCBI Taxonomy" id="2378"/>
    <lineage>
        <taxon>Bacteria</taxon>
        <taxon>Bacillati</taxon>
        <taxon>Bacillota</taxon>
        <taxon>Negativicutes</taxon>
        <taxon>Selenomonadales</taxon>
        <taxon>Sporomusaceae</taxon>
        <taxon>Sporomusa</taxon>
    </lineage>
</organism>
<feature type="domain" description="N-acetyltransferase" evidence="1">
    <location>
        <begin position="4"/>
        <end position="158"/>
    </location>
</feature>
<dbReference type="RefSeq" id="WP_021169555.1">
    <property type="nucleotide sequence ID" value="NZ_CTRP01000003.1"/>
</dbReference>
<gene>
    <name evidence="2" type="ORF">SpAn4DRAFT_1813</name>
</gene>
<dbReference type="EMBL" id="CTRP01000003">
    <property type="protein sequence ID" value="CQR70835.1"/>
    <property type="molecule type" value="Genomic_DNA"/>
</dbReference>
<dbReference type="SUPFAM" id="SSF55729">
    <property type="entry name" value="Acyl-CoA N-acyltransferases (Nat)"/>
    <property type="match status" value="1"/>
</dbReference>
<dbReference type="CDD" id="cd04301">
    <property type="entry name" value="NAT_SF"/>
    <property type="match status" value="1"/>
</dbReference>
<dbReference type="Proteomes" id="UP000049855">
    <property type="component" value="Unassembled WGS sequence"/>
</dbReference>
<reference evidence="3" key="1">
    <citation type="submission" date="2015-03" db="EMBL/GenBank/DDBJ databases">
        <authorList>
            <person name="Nijsse Bart"/>
        </authorList>
    </citation>
    <scope>NUCLEOTIDE SEQUENCE [LARGE SCALE GENOMIC DNA]</scope>
</reference>
<evidence type="ECO:0000313" key="2">
    <source>
        <dbReference type="EMBL" id="CQR70835.1"/>
    </source>
</evidence>
<dbReference type="GO" id="GO:0016747">
    <property type="term" value="F:acyltransferase activity, transferring groups other than amino-acyl groups"/>
    <property type="evidence" value="ECO:0007669"/>
    <property type="project" value="InterPro"/>
</dbReference>
<proteinExistence type="predicted"/>
<dbReference type="Pfam" id="PF13508">
    <property type="entry name" value="Acetyltransf_7"/>
    <property type="match status" value="1"/>
</dbReference>
<dbReference type="PROSITE" id="PS51186">
    <property type="entry name" value="GNAT"/>
    <property type="match status" value="1"/>
</dbReference>
<accession>A0A0U1KUB5</accession>
<dbReference type="InterPro" id="IPR016181">
    <property type="entry name" value="Acyl_CoA_acyltransferase"/>
</dbReference>
<dbReference type="AlphaFoldDB" id="A0A0U1KUB5"/>
<evidence type="ECO:0000259" key="1">
    <source>
        <dbReference type="PROSITE" id="PS51186"/>
    </source>
</evidence>
<protein>
    <recommendedName>
        <fullName evidence="1">N-acetyltransferase domain-containing protein</fullName>
    </recommendedName>
</protein>
<keyword evidence="3" id="KW-1185">Reference proteome</keyword>
<name>A0A0U1KUB5_9FIRM</name>
<evidence type="ECO:0000313" key="3">
    <source>
        <dbReference type="Proteomes" id="UP000049855"/>
    </source>
</evidence>
<dbReference type="InterPro" id="IPR000182">
    <property type="entry name" value="GNAT_dom"/>
</dbReference>
<dbReference type="Gene3D" id="3.40.630.30">
    <property type="match status" value="1"/>
</dbReference>